<dbReference type="GO" id="GO:0016887">
    <property type="term" value="F:ATP hydrolysis activity"/>
    <property type="evidence" value="ECO:0007669"/>
    <property type="project" value="InterPro"/>
</dbReference>
<dbReference type="PROSITE" id="PS00211">
    <property type="entry name" value="ABC_TRANSPORTER_1"/>
    <property type="match status" value="1"/>
</dbReference>
<feature type="domain" description="ABC transporter" evidence="6">
    <location>
        <begin position="2"/>
        <end position="236"/>
    </location>
</feature>
<dbReference type="InterPro" id="IPR003593">
    <property type="entry name" value="AAA+_ATPase"/>
</dbReference>
<evidence type="ECO:0000256" key="4">
    <source>
        <dbReference type="ARBA" id="ARBA00022840"/>
    </source>
</evidence>
<dbReference type="Proteomes" id="UP000292886">
    <property type="component" value="Chromosome"/>
</dbReference>
<dbReference type="InterPro" id="IPR027417">
    <property type="entry name" value="P-loop_NTPase"/>
</dbReference>
<keyword evidence="4 7" id="KW-0067">ATP-binding</keyword>
<evidence type="ECO:0000256" key="1">
    <source>
        <dbReference type="ARBA" id="ARBA00005417"/>
    </source>
</evidence>
<keyword evidence="8" id="KW-1185">Reference proteome</keyword>
<name>A0A4P6YU51_9LACO</name>
<dbReference type="PANTHER" id="PTHR43117:SF4">
    <property type="entry name" value="OSMOPROTECTANT IMPORT ATP-BINDING PROTEIN OSMV"/>
    <property type="match status" value="1"/>
</dbReference>
<dbReference type="GO" id="GO:0005524">
    <property type="term" value="F:ATP binding"/>
    <property type="evidence" value="ECO:0007669"/>
    <property type="project" value="UniProtKB-KW"/>
</dbReference>
<keyword evidence="2" id="KW-0813">Transport</keyword>
<evidence type="ECO:0000313" key="8">
    <source>
        <dbReference type="Proteomes" id="UP000292886"/>
    </source>
</evidence>
<keyword evidence="3" id="KW-0547">Nucleotide-binding</keyword>
<dbReference type="GO" id="GO:0015418">
    <property type="term" value="F:ABC-type quaternary ammonium compound transporting activity"/>
    <property type="evidence" value="ECO:0007669"/>
    <property type="project" value="UniProtKB-EC"/>
</dbReference>
<reference evidence="8" key="1">
    <citation type="submission" date="2019-03" db="EMBL/GenBank/DDBJ databases">
        <title>Weissella sp. 26KH-42 Genome sequencing.</title>
        <authorList>
            <person name="Heo J."/>
            <person name="Kim S.-J."/>
            <person name="Kim J.-S."/>
            <person name="Hong S.-B."/>
            <person name="Kwon S.-W."/>
        </authorList>
    </citation>
    <scope>NUCLEOTIDE SEQUENCE [LARGE SCALE GENOMIC DNA]</scope>
    <source>
        <strain evidence="8">26KH-42</strain>
    </source>
</reference>
<evidence type="ECO:0000256" key="2">
    <source>
        <dbReference type="ARBA" id="ARBA00022448"/>
    </source>
</evidence>
<evidence type="ECO:0000313" key="7">
    <source>
        <dbReference type="EMBL" id="QBO36309.1"/>
    </source>
</evidence>
<sequence length="273" mass="30318">MIEFKHVMKKFNNQVVIPDLNFTINDNEIFVLVGSSGSGKTTTMKMINRLLDADAGVIEFNGKDVQSYPAQALRWQMGYVMQSIGLFPHMTVAENIGVVPTMQKQDPKQIATQVDELLRRANLNPAQYRNRMPQELSGGEQQRIGILRALAMDGEVLLMDEPFSALDPLVRTQLQDFVLEIQAQVHKTIVFVTHDTDEALKMADRIGVMQNGELLQIAPPSELLAAPANDFVRAFFKLDQQVKVVAGSDGIHLSQAELAKLGINSGDFLTIVK</sequence>
<evidence type="ECO:0000256" key="3">
    <source>
        <dbReference type="ARBA" id="ARBA00022741"/>
    </source>
</evidence>
<dbReference type="KEGG" id="wei:EQG49_07485"/>
<evidence type="ECO:0000256" key="5">
    <source>
        <dbReference type="ARBA" id="ARBA00066388"/>
    </source>
</evidence>
<protein>
    <recommendedName>
        <fullName evidence="5">ABC-type quaternary amine transporter</fullName>
        <ecNumber evidence="5">7.6.2.9</ecNumber>
    </recommendedName>
</protein>
<dbReference type="PANTHER" id="PTHR43117">
    <property type="entry name" value="OSMOPROTECTANT IMPORT ATP-BINDING PROTEIN OSMV"/>
    <property type="match status" value="1"/>
</dbReference>
<dbReference type="SUPFAM" id="SSF52540">
    <property type="entry name" value="P-loop containing nucleoside triphosphate hydrolases"/>
    <property type="match status" value="1"/>
</dbReference>
<dbReference type="AlphaFoldDB" id="A0A4P6YU51"/>
<comment type="similarity">
    <text evidence="1">Belongs to the ABC transporter superfamily.</text>
</comment>
<dbReference type="SMART" id="SM00382">
    <property type="entry name" value="AAA"/>
    <property type="match status" value="1"/>
</dbReference>
<dbReference type="EC" id="7.6.2.9" evidence="5"/>
<dbReference type="FunFam" id="3.40.50.300:FF:000425">
    <property type="entry name" value="Probable ABC transporter, ATP-binding subunit"/>
    <property type="match status" value="1"/>
</dbReference>
<gene>
    <name evidence="7" type="ORF">EQG49_07485</name>
</gene>
<dbReference type="EMBL" id="CP037940">
    <property type="protein sequence ID" value="QBO36309.1"/>
    <property type="molecule type" value="Genomic_DNA"/>
</dbReference>
<dbReference type="OrthoDB" id="9802264at2"/>
<dbReference type="InterPro" id="IPR003439">
    <property type="entry name" value="ABC_transporter-like_ATP-bd"/>
</dbReference>
<dbReference type="InterPro" id="IPR017871">
    <property type="entry name" value="ABC_transporter-like_CS"/>
</dbReference>
<accession>A0A4P6YU51</accession>
<dbReference type="Pfam" id="PF00005">
    <property type="entry name" value="ABC_tran"/>
    <property type="match status" value="1"/>
</dbReference>
<dbReference type="PROSITE" id="PS50893">
    <property type="entry name" value="ABC_TRANSPORTER_2"/>
    <property type="match status" value="1"/>
</dbReference>
<dbReference type="RefSeq" id="WP_133363386.1">
    <property type="nucleotide sequence ID" value="NZ_CP037940.1"/>
</dbReference>
<proteinExistence type="inferred from homology"/>
<organism evidence="7 8">
    <name type="scientific">Periweissella cryptocerci</name>
    <dbReference type="NCBI Taxonomy" id="2506420"/>
    <lineage>
        <taxon>Bacteria</taxon>
        <taxon>Bacillati</taxon>
        <taxon>Bacillota</taxon>
        <taxon>Bacilli</taxon>
        <taxon>Lactobacillales</taxon>
        <taxon>Lactobacillaceae</taxon>
        <taxon>Periweissella</taxon>
    </lineage>
</organism>
<evidence type="ECO:0000259" key="6">
    <source>
        <dbReference type="PROSITE" id="PS50893"/>
    </source>
</evidence>
<dbReference type="Gene3D" id="3.40.50.300">
    <property type="entry name" value="P-loop containing nucleotide triphosphate hydrolases"/>
    <property type="match status" value="1"/>
</dbReference>